<evidence type="ECO:0000313" key="1">
    <source>
        <dbReference type="EMBL" id="CAF1415264.1"/>
    </source>
</evidence>
<organism evidence="2 3">
    <name type="scientific">Adineta ricciae</name>
    <name type="common">Rotifer</name>
    <dbReference type="NCBI Taxonomy" id="249248"/>
    <lineage>
        <taxon>Eukaryota</taxon>
        <taxon>Metazoa</taxon>
        <taxon>Spiralia</taxon>
        <taxon>Gnathifera</taxon>
        <taxon>Rotifera</taxon>
        <taxon>Eurotatoria</taxon>
        <taxon>Bdelloidea</taxon>
        <taxon>Adinetida</taxon>
        <taxon>Adinetidae</taxon>
        <taxon>Adineta</taxon>
    </lineage>
</organism>
<evidence type="ECO:0000313" key="2">
    <source>
        <dbReference type="EMBL" id="CAF1431448.1"/>
    </source>
</evidence>
<accession>A0A815N2C8</accession>
<protein>
    <submittedName>
        <fullName evidence="2">Uncharacterized protein</fullName>
    </submittedName>
</protein>
<dbReference type="Proteomes" id="UP000663828">
    <property type="component" value="Unassembled WGS sequence"/>
</dbReference>
<reference evidence="2" key="1">
    <citation type="submission" date="2021-02" db="EMBL/GenBank/DDBJ databases">
        <authorList>
            <person name="Nowell W R."/>
        </authorList>
    </citation>
    <scope>NUCLEOTIDE SEQUENCE</scope>
</reference>
<gene>
    <name evidence="1" type="ORF">EDS130_LOCUS37039</name>
    <name evidence="2" type="ORF">XAT740_LOCUS35798</name>
</gene>
<keyword evidence="3" id="KW-1185">Reference proteome</keyword>
<comment type="caution">
    <text evidence="2">The sequence shown here is derived from an EMBL/GenBank/DDBJ whole genome shotgun (WGS) entry which is preliminary data.</text>
</comment>
<proteinExistence type="predicted"/>
<dbReference type="EMBL" id="CAJNOJ010000357">
    <property type="protein sequence ID" value="CAF1415264.1"/>
    <property type="molecule type" value="Genomic_DNA"/>
</dbReference>
<dbReference type="Proteomes" id="UP000663852">
    <property type="component" value="Unassembled WGS sequence"/>
</dbReference>
<evidence type="ECO:0000313" key="3">
    <source>
        <dbReference type="Proteomes" id="UP000663828"/>
    </source>
</evidence>
<name>A0A815N2C8_ADIRI</name>
<dbReference type="AlphaFoldDB" id="A0A815N2C8"/>
<dbReference type="EMBL" id="CAJNOR010003619">
    <property type="protein sequence ID" value="CAF1431448.1"/>
    <property type="molecule type" value="Genomic_DNA"/>
</dbReference>
<sequence>MDPVRFINQVAAQGAQNLRAYETHIAENMRNSDNMDELESKFTSQCAQTKVMIQEKANQIVNAVIPYYPNSWDPNYWEKRQYYEQLAEYACAHIDHMDDQFDGTFSRLKNLFQRLSTWIRNKVTQVYTAVKGFFRGAVNRIRGWFS</sequence>